<comment type="caution">
    <text evidence="2">The sequence shown here is derived from an EMBL/GenBank/DDBJ whole genome shotgun (WGS) entry which is preliminary data.</text>
</comment>
<name>A0AAP0BUI3_9ASPA</name>
<evidence type="ECO:0000313" key="2">
    <source>
        <dbReference type="EMBL" id="KAK8951286.1"/>
    </source>
</evidence>
<feature type="signal peptide" evidence="1">
    <location>
        <begin position="1"/>
        <end position="27"/>
    </location>
</feature>
<gene>
    <name evidence="2" type="ORF">KSP39_PZI004671</name>
</gene>
<keyword evidence="1" id="KW-0732">Signal</keyword>
<accession>A0AAP0BUI3</accession>
<dbReference type="EMBL" id="JBBWWQ010000003">
    <property type="protein sequence ID" value="KAK8951286.1"/>
    <property type="molecule type" value="Genomic_DNA"/>
</dbReference>
<organism evidence="2 3">
    <name type="scientific">Platanthera zijinensis</name>
    <dbReference type="NCBI Taxonomy" id="2320716"/>
    <lineage>
        <taxon>Eukaryota</taxon>
        <taxon>Viridiplantae</taxon>
        <taxon>Streptophyta</taxon>
        <taxon>Embryophyta</taxon>
        <taxon>Tracheophyta</taxon>
        <taxon>Spermatophyta</taxon>
        <taxon>Magnoliopsida</taxon>
        <taxon>Liliopsida</taxon>
        <taxon>Asparagales</taxon>
        <taxon>Orchidaceae</taxon>
        <taxon>Orchidoideae</taxon>
        <taxon>Orchideae</taxon>
        <taxon>Orchidinae</taxon>
        <taxon>Platanthera</taxon>
    </lineage>
</organism>
<protein>
    <recommendedName>
        <fullName evidence="4">Secreted protein</fullName>
    </recommendedName>
</protein>
<feature type="chain" id="PRO_5042859182" description="Secreted protein" evidence="1">
    <location>
        <begin position="28"/>
        <end position="94"/>
    </location>
</feature>
<evidence type="ECO:0000256" key="1">
    <source>
        <dbReference type="SAM" id="SignalP"/>
    </source>
</evidence>
<evidence type="ECO:0008006" key="4">
    <source>
        <dbReference type="Google" id="ProtNLM"/>
    </source>
</evidence>
<dbReference type="Proteomes" id="UP001418222">
    <property type="component" value="Unassembled WGS sequence"/>
</dbReference>
<reference evidence="2 3" key="1">
    <citation type="journal article" date="2022" name="Nat. Plants">
        <title>Genomes of leafy and leafless Platanthera orchids illuminate the evolution of mycoheterotrophy.</title>
        <authorList>
            <person name="Li M.H."/>
            <person name="Liu K.W."/>
            <person name="Li Z."/>
            <person name="Lu H.C."/>
            <person name="Ye Q.L."/>
            <person name="Zhang D."/>
            <person name="Wang J.Y."/>
            <person name="Li Y.F."/>
            <person name="Zhong Z.M."/>
            <person name="Liu X."/>
            <person name="Yu X."/>
            <person name="Liu D.K."/>
            <person name="Tu X.D."/>
            <person name="Liu B."/>
            <person name="Hao Y."/>
            <person name="Liao X.Y."/>
            <person name="Jiang Y.T."/>
            <person name="Sun W.H."/>
            <person name="Chen J."/>
            <person name="Chen Y.Q."/>
            <person name="Ai Y."/>
            <person name="Zhai J.W."/>
            <person name="Wu S.S."/>
            <person name="Zhou Z."/>
            <person name="Hsiao Y.Y."/>
            <person name="Wu W.L."/>
            <person name="Chen Y.Y."/>
            <person name="Lin Y.F."/>
            <person name="Hsu J.L."/>
            <person name="Li C.Y."/>
            <person name="Wang Z.W."/>
            <person name="Zhao X."/>
            <person name="Zhong W.Y."/>
            <person name="Ma X.K."/>
            <person name="Ma L."/>
            <person name="Huang J."/>
            <person name="Chen G.Z."/>
            <person name="Huang M.Z."/>
            <person name="Huang L."/>
            <person name="Peng D.H."/>
            <person name="Luo Y.B."/>
            <person name="Zou S.Q."/>
            <person name="Chen S.P."/>
            <person name="Lan S."/>
            <person name="Tsai W.C."/>
            <person name="Van de Peer Y."/>
            <person name="Liu Z.J."/>
        </authorList>
    </citation>
    <scope>NUCLEOTIDE SEQUENCE [LARGE SCALE GENOMIC DNA]</scope>
    <source>
        <strain evidence="2">Lor287</strain>
    </source>
</reference>
<dbReference type="AlphaFoldDB" id="A0AAP0BUI3"/>
<proteinExistence type="predicted"/>
<evidence type="ECO:0000313" key="3">
    <source>
        <dbReference type="Proteomes" id="UP001418222"/>
    </source>
</evidence>
<keyword evidence="3" id="KW-1185">Reference proteome</keyword>
<sequence>MGPTANCFLPVIFAGIIHCLLLLSAACQPTFRFPASGRHRAPQLLLALISSWTLCQARQLPELAGSHKTSCQPTSPRTSYPQLSTELAYLQVLR</sequence>